<sequence length="59" mass="6463">MSDSDEERCPGDDELEAARQRLIRRIVALGGRAPGNRRPRRLTTAPGPAGRPELTQPQA</sequence>
<organism evidence="2 3">
    <name type="scientific">Sanguibacter suaedae</name>
    <dbReference type="NCBI Taxonomy" id="2795737"/>
    <lineage>
        <taxon>Bacteria</taxon>
        <taxon>Bacillati</taxon>
        <taxon>Actinomycetota</taxon>
        <taxon>Actinomycetes</taxon>
        <taxon>Micrococcales</taxon>
        <taxon>Sanguibacteraceae</taxon>
        <taxon>Sanguibacter</taxon>
    </lineage>
</organism>
<reference evidence="2" key="1">
    <citation type="submission" date="2020-12" db="EMBL/GenBank/DDBJ databases">
        <title>Sanguibacter suaedae sp. nov., isolated from Suaeda aralocaspica.</title>
        <authorList>
            <person name="Ma Q."/>
        </authorList>
    </citation>
    <scope>NUCLEOTIDE SEQUENCE</scope>
    <source>
        <strain evidence="2">YZGR15</strain>
    </source>
</reference>
<evidence type="ECO:0000256" key="1">
    <source>
        <dbReference type="SAM" id="MobiDB-lite"/>
    </source>
</evidence>
<evidence type="ECO:0000313" key="2">
    <source>
        <dbReference type="EMBL" id="MBI9113486.1"/>
    </source>
</evidence>
<evidence type="ECO:0000313" key="3">
    <source>
        <dbReference type="Proteomes" id="UP000602087"/>
    </source>
</evidence>
<dbReference type="EMBL" id="JAEINH010000001">
    <property type="protein sequence ID" value="MBI9113486.1"/>
    <property type="molecule type" value="Genomic_DNA"/>
</dbReference>
<keyword evidence="3" id="KW-1185">Reference proteome</keyword>
<dbReference type="AlphaFoldDB" id="A0A934M9S9"/>
<accession>A0A934M9S9</accession>
<protein>
    <submittedName>
        <fullName evidence="2">Uncharacterized protein</fullName>
    </submittedName>
</protein>
<name>A0A934M9S9_9MICO</name>
<proteinExistence type="predicted"/>
<feature type="region of interest" description="Disordered" evidence="1">
    <location>
        <begin position="28"/>
        <end position="59"/>
    </location>
</feature>
<gene>
    <name evidence="2" type="ORF">JAV76_00480</name>
</gene>
<comment type="caution">
    <text evidence="2">The sequence shown here is derived from an EMBL/GenBank/DDBJ whole genome shotgun (WGS) entry which is preliminary data.</text>
</comment>
<dbReference type="Proteomes" id="UP000602087">
    <property type="component" value="Unassembled WGS sequence"/>
</dbReference>
<dbReference type="RefSeq" id="WP_198732057.1">
    <property type="nucleotide sequence ID" value="NZ_JAEINH010000001.1"/>
</dbReference>